<gene>
    <name evidence="2" type="ORF">ZOSMA_115G00270</name>
</gene>
<dbReference type="InterPro" id="IPR044613">
    <property type="entry name" value="Nep1/2-like"/>
</dbReference>
<evidence type="ECO:0000256" key="1">
    <source>
        <dbReference type="ARBA" id="ARBA00022807"/>
    </source>
</evidence>
<dbReference type="PANTHER" id="PTHR46468:SF1">
    <property type="entry name" value="SENTRIN-SPECIFIC PROTEASE 8"/>
    <property type="match status" value="1"/>
</dbReference>
<dbReference type="EMBL" id="LFYR01000176">
    <property type="protein sequence ID" value="KMZ75392.1"/>
    <property type="molecule type" value="Genomic_DNA"/>
</dbReference>
<reference evidence="3" key="1">
    <citation type="journal article" date="2016" name="Nature">
        <title>The genome of the seagrass Zostera marina reveals angiosperm adaptation to the sea.</title>
        <authorList>
            <person name="Olsen J.L."/>
            <person name="Rouze P."/>
            <person name="Verhelst B."/>
            <person name="Lin Y.-C."/>
            <person name="Bayer T."/>
            <person name="Collen J."/>
            <person name="Dattolo E."/>
            <person name="De Paoli E."/>
            <person name="Dittami S."/>
            <person name="Maumus F."/>
            <person name="Michel G."/>
            <person name="Kersting A."/>
            <person name="Lauritano C."/>
            <person name="Lohaus R."/>
            <person name="Toepel M."/>
            <person name="Tonon T."/>
            <person name="Vanneste K."/>
            <person name="Amirebrahimi M."/>
            <person name="Brakel J."/>
            <person name="Bostroem C."/>
            <person name="Chovatia M."/>
            <person name="Grimwood J."/>
            <person name="Jenkins J.W."/>
            <person name="Jueterbock A."/>
            <person name="Mraz A."/>
            <person name="Stam W.T."/>
            <person name="Tice H."/>
            <person name="Bornberg-Bauer E."/>
            <person name="Green P.J."/>
            <person name="Pearson G.A."/>
            <person name="Procaccini G."/>
            <person name="Duarte C.M."/>
            <person name="Schmutz J."/>
            <person name="Reusch T.B.H."/>
            <person name="Van de Peer Y."/>
        </authorList>
    </citation>
    <scope>NUCLEOTIDE SEQUENCE [LARGE SCALE GENOMIC DNA]</scope>
    <source>
        <strain evidence="3">cv. Finnish</strain>
    </source>
</reference>
<organism evidence="2 3">
    <name type="scientific">Zostera marina</name>
    <name type="common">Eelgrass</name>
    <dbReference type="NCBI Taxonomy" id="29655"/>
    <lineage>
        <taxon>Eukaryota</taxon>
        <taxon>Viridiplantae</taxon>
        <taxon>Streptophyta</taxon>
        <taxon>Embryophyta</taxon>
        <taxon>Tracheophyta</taxon>
        <taxon>Spermatophyta</taxon>
        <taxon>Magnoliopsida</taxon>
        <taxon>Liliopsida</taxon>
        <taxon>Zosteraceae</taxon>
        <taxon>Zostera</taxon>
    </lineage>
</organism>
<evidence type="ECO:0008006" key="4">
    <source>
        <dbReference type="Google" id="ProtNLM"/>
    </source>
</evidence>
<keyword evidence="1" id="KW-0645">Protease</keyword>
<evidence type="ECO:0000313" key="3">
    <source>
        <dbReference type="Proteomes" id="UP000036987"/>
    </source>
</evidence>
<keyword evidence="1" id="KW-0378">Hydrolase</keyword>
<accession>A0A0K9Q4E0</accession>
<dbReference type="PANTHER" id="PTHR46468">
    <property type="entry name" value="SENTRIN-SPECIFIC PROTEASE 8"/>
    <property type="match status" value="1"/>
</dbReference>
<dbReference type="Proteomes" id="UP000036987">
    <property type="component" value="Unassembled WGS sequence"/>
</dbReference>
<protein>
    <recommendedName>
        <fullName evidence="4">Ubiquitin-like protease family profile domain-containing protein</fullName>
    </recommendedName>
</protein>
<dbReference type="GO" id="GO:0008234">
    <property type="term" value="F:cysteine-type peptidase activity"/>
    <property type="evidence" value="ECO:0007669"/>
    <property type="project" value="UniProtKB-KW"/>
</dbReference>
<dbReference type="AlphaFoldDB" id="A0A0K9Q4E0"/>
<name>A0A0K9Q4E0_ZOSMR</name>
<dbReference type="GO" id="GO:0019784">
    <property type="term" value="F:deNEDDylase activity"/>
    <property type="evidence" value="ECO:0007669"/>
    <property type="project" value="InterPro"/>
</dbReference>
<proteinExistence type="predicted"/>
<dbReference type="Gene3D" id="3.40.395.10">
    <property type="entry name" value="Adenoviral Proteinase, Chain A"/>
    <property type="match status" value="1"/>
</dbReference>
<keyword evidence="1" id="KW-0788">Thiol protease</keyword>
<sequence>MDHWHFILWSRAENTFTHYDSNRIPRQVVNLGDAKRAMKWATRKSAQYLWSDVHEDDPIFIQCISYPQKTNSKLDGGLYMLHGITFW</sequence>
<evidence type="ECO:0000313" key="2">
    <source>
        <dbReference type="EMBL" id="KMZ75392.1"/>
    </source>
</evidence>
<keyword evidence="3" id="KW-1185">Reference proteome</keyword>
<comment type="caution">
    <text evidence="2">The sequence shown here is derived from an EMBL/GenBank/DDBJ whole genome shotgun (WGS) entry which is preliminary data.</text>
</comment>